<reference evidence="7 8" key="1">
    <citation type="submission" date="2018-07" db="EMBL/GenBank/DDBJ databases">
        <title>Freshwater and sediment microbial communities from various areas in North America, analyzing microbe dynamics in response to fracking.</title>
        <authorList>
            <person name="Lamendella R."/>
        </authorList>
    </citation>
    <scope>NUCLEOTIDE SEQUENCE [LARGE SCALE GENOMIC DNA]</scope>
    <source>
        <strain evidence="7 8">160A</strain>
    </source>
</reference>
<protein>
    <submittedName>
        <fullName evidence="7">TonB-linked SusC/RagA family outer membrane protein</fullName>
    </submittedName>
</protein>
<evidence type="ECO:0000256" key="4">
    <source>
        <dbReference type="PROSITE-ProRule" id="PRU01360"/>
    </source>
</evidence>
<comment type="similarity">
    <text evidence="4">Belongs to the TonB-dependent receptor family.</text>
</comment>
<keyword evidence="2 4" id="KW-0472">Membrane</keyword>
<dbReference type="Pfam" id="PF13715">
    <property type="entry name" value="CarbopepD_reg_2"/>
    <property type="match status" value="1"/>
</dbReference>
<dbReference type="InterPro" id="IPR023996">
    <property type="entry name" value="TonB-dep_OMP_SusC/RagA"/>
</dbReference>
<name>A0A2T0XEN5_9BACT</name>
<dbReference type="Proteomes" id="UP000252733">
    <property type="component" value="Unassembled WGS sequence"/>
</dbReference>
<feature type="domain" description="Secretin/TonB short N-terminal" evidence="6">
    <location>
        <begin position="71"/>
        <end position="122"/>
    </location>
</feature>
<comment type="caution">
    <text evidence="7">The sequence shown here is derived from an EMBL/GenBank/DDBJ whole genome shotgun (WGS) entry which is preliminary data.</text>
</comment>
<dbReference type="STRING" id="1168289.GCA_000259075_00846"/>
<keyword evidence="8" id="KW-1185">Reference proteome</keyword>
<feature type="region of interest" description="Disordered" evidence="5">
    <location>
        <begin position="1032"/>
        <end position="1054"/>
    </location>
</feature>
<evidence type="ECO:0000256" key="5">
    <source>
        <dbReference type="SAM" id="MobiDB-lite"/>
    </source>
</evidence>
<evidence type="ECO:0000256" key="1">
    <source>
        <dbReference type="ARBA" id="ARBA00022448"/>
    </source>
</evidence>
<sequence length="1128" mass="124323">MEKNQFNPLFLTKKRRLKSSKVMRLIFLFLVANLFVVNASQGFSQPAKLTVNEKNATLGEVFKIIKDVSDYNILYKSGDLNIDKVVNVDVKDVSVEELLAVVLAGENVEYIIQNNQIIIKRILPSIRSDIQDDMFSVTGKVIDKEGLPIPGVSISVKGTTIGTITNSNGNYSLNVPEEDVILVFSFIGMQSQEIEINGRSEINVTMEEDAVGLEEVVVVGYGAQKRESVVGAISTIDPQGLSVSNASVSTALVGNLSGIVGVTRSGEPGKNSAAEFYIRGISSFTGNNNPLVLVDGIERDLDLVDTEDIKSFSILKDASASAVYGVRGANGVILITTKRGTEGKPKIDLRAESGITSPTVMPDLVNSAQFASMYNEASGANYYSEEDIEKYRNGSDPDLFPSVDWIDELYRDFASNQRVNVNVSGGSNIAKYYVSGSFYNESSIFKDAGDRYDYNSSINYKRYNFRANMDFSLTKTTNLNVNLSNIYEQSFGPGQSTGGIWGYTFATSPNAFPKEYSDGTISAPSTSSGYNPWNLLVHSGYREQFWNSAQSLIGLKQDLKGITPGLNAEIKFSWDAYTSSLQVRNKEPKQFHATGRDEDGNLIFGNPIYEGSETLGYERSSTGSRTTYLEGSINYSRLFNDVHRIGGLFLYNHEIYNNTHAGNQETSLPYKHQGIAARVTYGYNDTYFAEFNMGYNGSENFAPGHRFGFFPAGAAGWLISNESWFAGIKNTINKLKVKASYGKVGNDNIGGGRRWIYEPTIVGGNSWNYGETGNIGGGSIRIGDVANPNVSWEEVDKTNIGIELGLLNVLDLQVDYFYEKRSGIFIRRAGLPAIVGVSNIPFVNIGKAENNGIDASLEYRQEIGEVILTGKGTFTYTNNKLLDNDEPDWEYKYQNQIGKNIGQPFGLVALGLFESEEQIENSPKQMFGQYRVGDIQYQDINGDGVVDSYDRIAIGYPSIPKVVYGIGGNLQWKSIDVNVFFQGVGQTSFFVGGAAMHPFSSNNLERSSFHEELYYESWKTSNTAEENENAKYPRLSIGGGPGSSNNSQNSTFNQRDGSFIRLKNVEIGYTFPKRILDKTFLSSGRIYLKGHNLYTFSSFDLWDPEKGGGDGSGYPPNRVISLGFSTNF</sequence>
<dbReference type="FunFam" id="2.60.40.1120:FF:000003">
    <property type="entry name" value="Outer membrane protein Omp121"/>
    <property type="match status" value="1"/>
</dbReference>
<keyword evidence="1 4" id="KW-0813">Transport</keyword>
<dbReference type="SUPFAM" id="SSF49464">
    <property type="entry name" value="Carboxypeptidase regulatory domain-like"/>
    <property type="match status" value="1"/>
</dbReference>
<feature type="compositionally biased region" description="Low complexity" evidence="5">
    <location>
        <begin position="1043"/>
        <end position="1054"/>
    </location>
</feature>
<dbReference type="Gene3D" id="2.60.40.1120">
    <property type="entry name" value="Carboxypeptidase-like, regulatory domain"/>
    <property type="match status" value="1"/>
</dbReference>
<keyword evidence="3 4" id="KW-0998">Cell outer membrane</keyword>
<keyword evidence="4" id="KW-1134">Transmembrane beta strand</keyword>
<gene>
    <name evidence="7" type="ORF">DFO77_107130</name>
</gene>
<proteinExistence type="inferred from homology"/>
<comment type="subcellular location">
    <subcellularLocation>
        <location evidence="4">Cell outer membrane</location>
        <topology evidence="4">Multi-pass membrane protein</topology>
    </subcellularLocation>
</comment>
<dbReference type="GO" id="GO:0009279">
    <property type="term" value="C:cell outer membrane"/>
    <property type="evidence" value="ECO:0007669"/>
    <property type="project" value="UniProtKB-SubCell"/>
</dbReference>
<dbReference type="NCBIfam" id="TIGR04057">
    <property type="entry name" value="SusC_RagA_signa"/>
    <property type="match status" value="1"/>
</dbReference>
<organism evidence="7 8">
    <name type="scientific">Marinilabilia salmonicolor</name>
    <dbReference type="NCBI Taxonomy" id="989"/>
    <lineage>
        <taxon>Bacteria</taxon>
        <taxon>Pseudomonadati</taxon>
        <taxon>Bacteroidota</taxon>
        <taxon>Bacteroidia</taxon>
        <taxon>Marinilabiliales</taxon>
        <taxon>Marinilabiliaceae</taxon>
        <taxon>Marinilabilia</taxon>
    </lineage>
</organism>
<dbReference type="FunFam" id="2.170.130.10:FF:000003">
    <property type="entry name" value="SusC/RagA family TonB-linked outer membrane protein"/>
    <property type="match status" value="1"/>
</dbReference>
<dbReference type="InterPro" id="IPR008969">
    <property type="entry name" value="CarboxyPept-like_regulatory"/>
</dbReference>
<accession>A0A2T0XEN5</accession>
<dbReference type="EMBL" id="QPIZ01000007">
    <property type="protein sequence ID" value="RCW36839.1"/>
    <property type="molecule type" value="Genomic_DNA"/>
</dbReference>
<dbReference type="PROSITE" id="PS52016">
    <property type="entry name" value="TONB_DEPENDENT_REC_3"/>
    <property type="match status" value="1"/>
</dbReference>
<dbReference type="Gene3D" id="2.170.130.10">
    <property type="entry name" value="TonB-dependent receptor, plug domain"/>
    <property type="match status" value="1"/>
</dbReference>
<evidence type="ECO:0000256" key="2">
    <source>
        <dbReference type="ARBA" id="ARBA00023136"/>
    </source>
</evidence>
<dbReference type="NCBIfam" id="TIGR04056">
    <property type="entry name" value="OMP_RagA_SusC"/>
    <property type="match status" value="1"/>
</dbReference>
<keyword evidence="4" id="KW-0812">Transmembrane</keyword>
<dbReference type="InterPro" id="IPR023997">
    <property type="entry name" value="TonB-dep_OMP_SusC/RagA_CS"/>
</dbReference>
<dbReference type="SUPFAM" id="SSF56935">
    <property type="entry name" value="Porins"/>
    <property type="match status" value="1"/>
</dbReference>
<dbReference type="InterPro" id="IPR037066">
    <property type="entry name" value="Plug_dom_sf"/>
</dbReference>
<evidence type="ECO:0000313" key="8">
    <source>
        <dbReference type="Proteomes" id="UP000252733"/>
    </source>
</evidence>
<dbReference type="AlphaFoldDB" id="A0A2T0XEN5"/>
<dbReference type="SMART" id="SM00965">
    <property type="entry name" value="STN"/>
    <property type="match status" value="1"/>
</dbReference>
<dbReference type="InterPro" id="IPR011662">
    <property type="entry name" value="Secretin/TonB_short_N"/>
</dbReference>
<dbReference type="Pfam" id="PF07715">
    <property type="entry name" value="Plug"/>
    <property type="match status" value="1"/>
</dbReference>
<evidence type="ECO:0000313" key="7">
    <source>
        <dbReference type="EMBL" id="RCW36839.1"/>
    </source>
</evidence>
<evidence type="ECO:0000256" key="3">
    <source>
        <dbReference type="ARBA" id="ARBA00023237"/>
    </source>
</evidence>
<dbReference type="InterPro" id="IPR039426">
    <property type="entry name" value="TonB-dep_rcpt-like"/>
</dbReference>
<dbReference type="InterPro" id="IPR012910">
    <property type="entry name" value="Plug_dom"/>
</dbReference>
<dbReference type="Pfam" id="PF07660">
    <property type="entry name" value="STN"/>
    <property type="match status" value="1"/>
</dbReference>
<evidence type="ECO:0000259" key="6">
    <source>
        <dbReference type="SMART" id="SM00965"/>
    </source>
</evidence>